<organism evidence="1 2">
    <name type="scientific">Gallibacterium melopsittaci</name>
    <dbReference type="NCBI Taxonomy" id="516063"/>
    <lineage>
        <taxon>Bacteria</taxon>
        <taxon>Pseudomonadati</taxon>
        <taxon>Pseudomonadota</taxon>
        <taxon>Gammaproteobacteria</taxon>
        <taxon>Pasteurellales</taxon>
        <taxon>Pasteurellaceae</taxon>
        <taxon>Gallibacterium</taxon>
    </lineage>
</organism>
<dbReference type="EMBL" id="JBHLWA010000001">
    <property type="protein sequence ID" value="MFC0322032.1"/>
    <property type="molecule type" value="Genomic_DNA"/>
</dbReference>
<reference evidence="1 2" key="1">
    <citation type="submission" date="2024-09" db="EMBL/GenBank/DDBJ databases">
        <authorList>
            <person name="Sun Q."/>
            <person name="Mori K."/>
        </authorList>
    </citation>
    <scope>NUCLEOTIDE SEQUENCE [LARGE SCALE GENOMIC DNA]</scope>
    <source>
        <strain evidence="1 2">CCM 7538</strain>
    </source>
</reference>
<keyword evidence="2" id="KW-1185">Reference proteome</keyword>
<comment type="caution">
    <text evidence="1">The sequence shown here is derived from an EMBL/GenBank/DDBJ whole genome shotgun (WGS) entry which is preliminary data.</text>
</comment>
<gene>
    <name evidence="1" type="ORF">ACFFHT_00385</name>
</gene>
<evidence type="ECO:0000313" key="1">
    <source>
        <dbReference type="EMBL" id="MFC0322032.1"/>
    </source>
</evidence>
<proteinExistence type="predicted"/>
<sequence length="183" mass="21247">MAAANLAKDEFFKSFHRLYNESEFAAERLFEQLTLMQKTAVARAASVEFKRHLRDYVVSVQRSIGHVIREMKRIDQMFGALPDYLANTKLSKMSFFAYVQQVLVESEMSCAARKFERLTSMQKMLVARVAEVEFREHLPQYDANEQAKIITAISRIRQIAQAFVLPVSVNDFTKIDYEVVYED</sequence>
<accession>A0ABV6HT32</accession>
<protein>
    <submittedName>
        <fullName evidence="1">Uncharacterized protein</fullName>
    </submittedName>
</protein>
<dbReference type="Proteomes" id="UP001589769">
    <property type="component" value="Unassembled WGS sequence"/>
</dbReference>
<name>A0ABV6HT32_9PAST</name>
<evidence type="ECO:0000313" key="2">
    <source>
        <dbReference type="Proteomes" id="UP001589769"/>
    </source>
</evidence>
<dbReference type="RefSeq" id="WP_382372401.1">
    <property type="nucleotide sequence ID" value="NZ_JBHLWA010000001.1"/>
</dbReference>